<dbReference type="Gene3D" id="3.40.50.1100">
    <property type="match status" value="2"/>
</dbReference>
<protein>
    <submittedName>
        <fullName evidence="4">Pyridoxal-phosphate dependent enzyme</fullName>
    </submittedName>
</protein>
<dbReference type="PANTHER" id="PTHR43050:SF1">
    <property type="entry name" value="SERINE RACEMASE"/>
    <property type="match status" value="1"/>
</dbReference>
<name>A0ABS1WXG3_9GAMM</name>
<dbReference type="PANTHER" id="PTHR43050">
    <property type="entry name" value="SERINE / THREONINE RACEMASE FAMILY MEMBER"/>
    <property type="match status" value="1"/>
</dbReference>
<dbReference type="EMBL" id="JAEVLS010000002">
    <property type="protein sequence ID" value="MBM0105627.1"/>
    <property type="molecule type" value="Genomic_DNA"/>
</dbReference>
<evidence type="ECO:0000256" key="1">
    <source>
        <dbReference type="ARBA" id="ARBA00001933"/>
    </source>
</evidence>
<reference evidence="4 5" key="1">
    <citation type="journal article" date="2021" name="Int. J. Syst. Evol. Microbiol.">
        <title>Steroidobacter gossypii sp. nov., isolated from soil of cotton cropping field.</title>
        <authorList>
            <person name="Huang R."/>
            <person name="Yang S."/>
            <person name="Zhen C."/>
            <person name="Liu W."/>
        </authorList>
    </citation>
    <scope>NUCLEOTIDE SEQUENCE [LARGE SCALE GENOMIC DNA]</scope>
    <source>
        <strain evidence="4 5">S1-65</strain>
    </source>
</reference>
<dbReference type="RefSeq" id="WP_203167661.1">
    <property type="nucleotide sequence ID" value="NZ_JAEVLS010000002.1"/>
</dbReference>
<evidence type="ECO:0000256" key="2">
    <source>
        <dbReference type="ARBA" id="ARBA00022898"/>
    </source>
</evidence>
<proteinExistence type="predicted"/>
<comment type="caution">
    <text evidence="4">The sequence shown here is derived from an EMBL/GenBank/DDBJ whole genome shotgun (WGS) entry which is preliminary data.</text>
</comment>
<accession>A0ABS1WXG3</accession>
<evidence type="ECO:0000313" key="5">
    <source>
        <dbReference type="Proteomes" id="UP000661077"/>
    </source>
</evidence>
<comment type="cofactor">
    <cofactor evidence="1">
        <name>pyridoxal 5'-phosphate</name>
        <dbReference type="ChEBI" id="CHEBI:597326"/>
    </cofactor>
</comment>
<organism evidence="4 5">
    <name type="scientific">Steroidobacter gossypii</name>
    <dbReference type="NCBI Taxonomy" id="2805490"/>
    <lineage>
        <taxon>Bacteria</taxon>
        <taxon>Pseudomonadati</taxon>
        <taxon>Pseudomonadota</taxon>
        <taxon>Gammaproteobacteria</taxon>
        <taxon>Steroidobacterales</taxon>
        <taxon>Steroidobacteraceae</taxon>
        <taxon>Steroidobacter</taxon>
    </lineage>
</organism>
<keyword evidence="5" id="KW-1185">Reference proteome</keyword>
<dbReference type="InterPro" id="IPR001926">
    <property type="entry name" value="TrpB-like_PALP"/>
</dbReference>
<evidence type="ECO:0000259" key="3">
    <source>
        <dbReference type="Pfam" id="PF00291"/>
    </source>
</evidence>
<dbReference type="Proteomes" id="UP000661077">
    <property type="component" value="Unassembled WGS sequence"/>
</dbReference>
<gene>
    <name evidence="4" type="ORF">JM946_12745</name>
</gene>
<keyword evidence="2" id="KW-0663">Pyridoxal phosphate</keyword>
<dbReference type="CDD" id="cd01562">
    <property type="entry name" value="Thr-dehyd"/>
    <property type="match status" value="1"/>
</dbReference>
<evidence type="ECO:0000313" key="4">
    <source>
        <dbReference type="EMBL" id="MBM0105627.1"/>
    </source>
</evidence>
<feature type="domain" description="Tryptophan synthase beta chain-like PALP" evidence="3">
    <location>
        <begin position="16"/>
        <end position="303"/>
    </location>
</feature>
<dbReference type="SUPFAM" id="SSF53686">
    <property type="entry name" value="Tryptophan synthase beta subunit-like PLP-dependent enzymes"/>
    <property type="match status" value="1"/>
</dbReference>
<dbReference type="InterPro" id="IPR036052">
    <property type="entry name" value="TrpB-like_PALP_sf"/>
</dbReference>
<dbReference type="Pfam" id="PF00291">
    <property type="entry name" value="PALP"/>
    <property type="match status" value="1"/>
</dbReference>
<sequence>MTLTLADIRAAHTRIRDRIHRTPVMSSAALNEKAGAQLFFKCENLQKIGAFKARGATNAVALLSDEQAQRGVVTHSSGNHAAALARAARLRGIPAYIVMPSNSPQAKLASVLRYGAEVIQCEPTLASREKTAKDVAERTGATFIHPYNDERVMAGQGTTAIELLEDVPDLTDVLCPVGGGGLISGVSVAVKSINPEIRVLGVEPKGADDAAQSLAAGRIIPCTSPNTIADGLRSSLGELTFEQIQLHVDGIVTVSETEILHAMRAIWEVMKIIVEPSGAVAYGALVDGQLDLPGRRIGIILTGGNLDLDKLPWTQSTHTQSIQT</sequence>